<evidence type="ECO:0000256" key="3">
    <source>
        <dbReference type="PIRSR" id="PIRSR000390-1"/>
    </source>
</evidence>
<evidence type="ECO:0000256" key="5">
    <source>
        <dbReference type="RuleBase" id="RU004508"/>
    </source>
</evidence>
<dbReference type="InterPro" id="IPR015421">
    <property type="entry name" value="PyrdxlP-dep_Trfase_major"/>
</dbReference>
<feature type="modified residue" description="N6-(pyridoxal phosphate)lysine" evidence="4">
    <location>
        <position position="190"/>
    </location>
</feature>
<keyword evidence="1 4" id="KW-0663">Pyridoxal phosphate</keyword>
<proteinExistence type="inferred from homology"/>
<keyword evidence="6" id="KW-0808">Transferase</keyword>
<keyword evidence="7" id="KW-1185">Reference proteome</keyword>
<comment type="similarity">
    <text evidence="2 5">Belongs to the DegT/DnrJ/EryC1 family.</text>
</comment>
<feature type="active site" description="Proton acceptor" evidence="3">
    <location>
        <position position="190"/>
    </location>
</feature>
<dbReference type="FunFam" id="3.40.640.10:FF:000089">
    <property type="entry name" value="Aminotransferase, DegT/DnrJ/EryC1/StrS family"/>
    <property type="match status" value="1"/>
</dbReference>
<dbReference type="RefSeq" id="WP_190828181.1">
    <property type="nucleotide sequence ID" value="NZ_CAWPPI010000048.1"/>
</dbReference>
<dbReference type="GO" id="GO:0008483">
    <property type="term" value="F:transaminase activity"/>
    <property type="evidence" value="ECO:0007669"/>
    <property type="project" value="UniProtKB-KW"/>
</dbReference>
<protein>
    <submittedName>
        <fullName evidence="6">DegT/DnrJ/EryC1/StrS family aminotransferase</fullName>
    </submittedName>
</protein>
<dbReference type="PIRSF" id="PIRSF000390">
    <property type="entry name" value="PLP_StrS"/>
    <property type="match status" value="1"/>
</dbReference>
<name>A0A8J6XK47_9CYAN</name>
<dbReference type="Gene3D" id="3.40.640.10">
    <property type="entry name" value="Type I PLP-dependent aspartate aminotransferase-like (Major domain)"/>
    <property type="match status" value="1"/>
</dbReference>
<dbReference type="CDD" id="cd00616">
    <property type="entry name" value="AHBA_syn"/>
    <property type="match status" value="1"/>
</dbReference>
<dbReference type="InterPro" id="IPR000653">
    <property type="entry name" value="DegT/StrS_aminotransferase"/>
</dbReference>
<evidence type="ECO:0000256" key="2">
    <source>
        <dbReference type="ARBA" id="ARBA00037999"/>
    </source>
</evidence>
<evidence type="ECO:0000313" key="7">
    <source>
        <dbReference type="Proteomes" id="UP000629098"/>
    </source>
</evidence>
<dbReference type="InterPro" id="IPR015422">
    <property type="entry name" value="PyrdxlP-dep_Trfase_small"/>
</dbReference>
<dbReference type="Pfam" id="PF01041">
    <property type="entry name" value="DegT_DnrJ_EryC1"/>
    <property type="match status" value="1"/>
</dbReference>
<dbReference type="GO" id="GO:0000271">
    <property type="term" value="P:polysaccharide biosynthetic process"/>
    <property type="evidence" value="ECO:0007669"/>
    <property type="project" value="TreeGrafter"/>
</dbReference>
<dbReference type="SUPFAM" id="SSF53383">
    <property type="entry name" value="PLP-dependent transferases"/>
    <property type="match status" value="1"/>
</dbReference>
<organism evidence="6 7">
    <name type="scientific">Iningainema tapete BLCC-T55</name>
    <dbReference type="NCBI Taxonomy" id="2748662"/>
    <lineage>
        <taxon>Bacteria</taxon>
        <taxon>Bacillati</taxon>
        <taxon>Cyanobacteriota</taxon>
        <taxon>Cyanophyceae</taxon>
        <taxon>Nostocales</taxon>
        <taxon>Scytonemataceae</taxon>
        <taxon>Iningainema tapete</taxon>
    </lineage>
</organism>
<evidence type="ECO:0000256" key="1">
    <source>
        <dbReference type="ARBA" id="ARBA00022898"/>
    </source>
</evidence>
<accession>A0A8J6XK47</accession>
<dbReference type="Proteomes" id="UP000629098">
    <property type="component" value="Unassembled WGS sequence"/>
</dbReference>
<dbReference type="Gene3D" id="3.90.1150.10">
    <property type="entry name" value="Aspartate Aminotransferase, domain 1"/>
    <property type="match status" value="1"/>
</dbReference>
<comment type="caution">
    <text evidence="6">The sequence shown here is derived from an EMBL/GenBank/DDBJ whole genome shotgun (WGS) entry which is preliminary data.</text>
</comment>
<dbReference type="AlphaFoldDB" id="A0A8J6XK47"/>
<gene>
    <name evidence="6" type="ORF">ICL16_13015</name>
</gene>
<keyword evidence="6" id="KW-0032">Aminotransferase</keyword>
<sequence length="382" mass="41751">MSKVNIPPFDATSQYQTIAAEIEDKVCAMMAGGRYIMGPQVKEFEAQFAQYLGDNQQVISCNSGTDALHLALRALRIGAGDEVITVPFTFIATTEAIGIVGATPVFVDVDINTYNIDPNLIEAKISDRTKAIIPVHLYGRPCNMTAIMEIARKYNLKVIEDCAQATGATWAGKKVGTIGDVGCFSFFPTKNLGCFGDGGAIATTDPEVAERVEHLRRHGGKIKYQHEELGLNSRLDTLQATVLLVKLPYVDKWNAARAAIASFYLEQLADLSGIILPRQEQGAIPVWNQFTIRVLNGGRDSLQKNLKEKGIGTMVYYPIPLHLQQVHANLGYSTGTLPVSEQLSHEVLSLPMFPELTASAQQVVTESLHQALAEIYSFPVLQ</sequence>
<dbReference type="InterPro" id="IPR015424">
    <property type="entry name" value="PyrdxlP-dep_Trfase"/>
</dbReference>
<dbReference type="EMBL" id="JACXAE010000048">
    <property type="protein sequence ID" value="MBD2772969.1"/>
    <property type="molecule type" value="Genomic_DNA"/>
</dbReference>
<evidence type="ECO:0000313" key="6">
    <source>
        <dbReference type="EMBL" id="MBD2772969.1"/>
    </source>
</evidence>
<dbReference type="PANTHER" id="PTHR30244">
    <property type="entry name" value="TRANSAMINASE"/>
    <property type="match status" value="1"/>
</dbReference>
<evidence type="ECO:0000256" key="4">
    <source>
        <dbReference type="PIRSR" id="PIRSR000390-2"/>
    </source>
</evidence>
<dbReference type="PANTHER" id="PTHR30244:SF36">
    <property type="entry name" value="3-OXO-GLUCOSE-6-PHOSPHATE:GLUTAMATE AMINOTRANSFERASE"/>
    <property type="match status" value="1"/>
</dbReference>
<reference evidence="6" key="1">
    <citation type="submission" date="2020-09" db="EMBL/GenBank/DDBJ databases">
        <title>Iningainema tapete sp. nov. (Scytonemataceae, Cyanobacteria) from greenhouses in central Florida (USA) produces two types of nodularin with biosynthetic potential for microcystin-LR and anabaenopeptins.</title>
        <authorList>
            <person name="Berthold D.E."/>
            <person name="Lefler F.W."/>
            <person name="Huang I.-S."/>
            <person name="Abdulla H."/>
            <person name="Zimba P.V."/>
            <person name="Laughinghouse H.D. IV."/>
        </authorList>
    </citation>
    <scope>NUCLEOTIDE SEQUENCE</scope>
    <source>
        <strain evidence="6">BLCCT55</strain>
    </source>
</reference>
<dbReference type="GO" id="GO:0030170">
    <property type="term" value="F:pyridoxal phosphate binding"/>
    <property type="evidence" value="ECO:0007669"/>
    <property type="project" value="UniProtKB-ARBA"/>
</dbReference>